<keyword evidence="2" id="KW-1185">Reference proteome</keyword>
<dbReference type="Pfam" id="PF19663">
    <property type="entry name" value="DUF6166"/>
    <property type="match status" value="1"/>
</dbReference>
<dbReference type="AlphaFoldDB" id="A0A3D9DRI9"/>
<protein>
    <submittedName>
        <fullName evidence="1">Uncharacterized protein</fullName>
    </submittedName>
</protein>
<evidence type="ECO:0000313" key="2">
    <source>
        <dbReference type="Proteomes" id="UP000256334"/>
    </source>
</evidence>
<dbReference type="Proteomes" id="UP000256334">
    <property type="component" value="Unassembled WGS sequence"/>
</dbReference>
<gene>
    <name evidence="1" type="ORF">C8D72_3402</name>
</gene>
<evidence type="ECO:0000313" key="1">
    <source>
        <dbReference type="EMBL" id="REC93358.1"/>
    </source>
</evidence>
<comment type="caution">
    <text evidence="1">The sequence shown here is derived from an EMBL/GenBank/DDBJ whole genome shotgun (WGS) entry which is preliminary data.</text>
</comment>
<accession>A0A3D9DRI9</accession>
<dbReference type="EMBL" id="QRDJ01000012">
    <property type="protein sequence ID" value="REC93358.1"/>
    <property type="molecule type" value="Genomic_DNA"/>
</dbReference>
<dbReference type="InterPro" id="IPR046164">
    <property type="entry name" value="DUF6166"/>
</dbReference>
<reference evidence="1 2" key="1">
    <citation type="submission" date="2018-07" db="EMBL/GenBank/DDBJ databases">
        <title>Genomic Encyclopedia of Type Strains, Phase IV (KMG-IV): sequencing the most valuable type-strain genomes for metagenomic binning, comparative biology and taxonomic classification.</title>
        <authorList>
            <person name="Goeker M."/>
        </authorList>
    </citation>
    <scope>NUCLEOTIDE SEQUENCE [LARGE SCALE GENOMIC DNA]</scope>
    <source>
        <strain evidence="1 2">DSM 14324</strain>
    </source>
</reference>
<proteinExistence type="predicted"/>
<name>A0A3D9DRI9_9GAMM</name>
<organism evidence="1 2">
    <name type="scientific">Kushneria indalinina DSM 14324</name>
    <dbReference type="NCBI Taxonomy" id="1122140"/>
    <lineage>
        <taxon>Bacteria</taxon>
        <taxon>Pseudomonadati</taxon>
        <taxon>Pseudomonadota</taxon>
        <taxon>Gammaproteobacteria</taxon>
        <taxon>Oceanospirillales</taxon>
        <taxon>Halomonadaceae</taxon>
        <taxon>Kushneria</taxon>
    </lineage>
</organism>
<sequence length="140" mass="15671">METRKKLEDYDFRNVRDVTHEALDRPEHGVKGTILLRIVEGAPVALYRHDENGSAELLIPRYDRFQYEGGFEWGYGGTGPQSLSHAIAALVYPAVFVPGAQAEKAQLILDEVVSRLPRGVEMDLAVDQIYKSCGEPELIE</sequence>